<keyword evidence="2" id="KW-1185">Reference proteome</keyword>
<name>B3E7A3_TRIL1</name>
<accession>B3E7A3</accession>
<dbReference type="Proteomes" id="UP000002420">
    <property type="component" value="Chromosome"/>
</dbReference>
<organism evidence="1 2">
    <name type="scientific">Trichlorobacter lovleyi (strain ATCC BAA-1151 / DSM 17278 / SZ)</name>
    <name type="common">Geobacter lovleyi</name>
    <dbReference type="NCBI Taxonomy" id="398767"/>
    <lineage>
        <taxon>Bacteria</taxon>
        <taxon>Pseudomonadati</taxon>
        <taxon>Thermodesulfobacteriota</taxon>
        <taxon>Desulfuromonadia</taxon>
        <taxon>Geobacterales</taxon>
        <taxon>Geobacteraceae</taxon>
        <taxon>Trichlorobacter</taxon>
    </lineage>
</organism>
<dbReference type="RefSeq" id="WP_012469331.1">
    <property type="nucleotide sequence ID" value="NC_010814.1"/>
</dbReference>
<gene>
    <name evidence="1" type="ordered locus">Glov_1261</name>
</gene>
<evidence type="ECO:0000313" key="1">
    <source>
        <dbReference type="EMBL" id="ACD94983.1"/>
    </source>
</evidence>
<dbReference type="eggNOG" id="ENOG502ZF2I">
    <property type="taxonomic scope" value="Bacteria"/>
</dbReference>
<dbReference type="HOGENOM" id="CLU_076322_0_0_7"/>
<sequence length="225" mass="24895">MLRLPKGTPLFENLDAAELQLDAIITKLAHGCFTGYASLTFPTAVGILVFESGKLVSIIFENNQGVRLNGFEGMTALAEQMLESSSSTLNVYRLSDDLTMCIHALLQGEARYRAQELALIDIKVLLERVKNEQMNCCLRIYTQDRSAMIFYKEGNPLGFFHDGSHEIEASPGDSQQLAQDPAAKIDLYTTVSANELMGHDLLEMINVSNVWKTAVNRYQSKTGGP</sequence>
<dbReference type="KEGG" id="glo:Glov_1261"/>
<protein>
    <submittedName>
        <fullName evidence="1">Uncharacterized protein</fullName>
    </submittedName>
</protein>
<reference evidence="1 2" key="1">
    <citation type="submission" date="2008-05" db="EMBL/GenBank/DDBJ databases">
        <title>Complete sequence of chromosome of Geobacter lovleyi SZ.</title>
        <authorList>
            <consortium name="US DOE Joint Genome Institute"/>
            <person name="Lucas S."/>
            <person name="Copeland A."/>
            <person name="Lapidus A."/>
            <person name="Glavina del Rio T."/>
            <person name="Dalin E."/>
            <person name="Tice H."/>
            <person name="Bruce D."/>
            <person name="Goodwin L."/>
            <person name="Pitluck S."/>
            <person name="Chertkov O."/>
            <person name="Meincke L."/>
            <person name="Brettin T."/>
            <person name="Detter J.C."/>
            <person name="Han C."/>
            <person name="Tapia R."/>
            <person name="Kuske C.R."/>
            <person name="Schmutz J."/>
            <person name="Larimer F."/>
            <person name="Land M."/>
            <person name="Hauser L."/>
            <person name="Kyrpides N."/>
            <person name="Mikhailova N."/>
            <person name="Sung Y."/>
            <person name="Fletcher K.E."/>
            <person name="Ritalahti K.M."/>
            <person name="Loeffler F.E."/>
            <person name="Richardson P."/>
        </authorList>
    </citation>
    <scope>NUCLEOTIDE SEQUENCE [LARGE SCALE GENOMIC DNA]</scope>
    <source>
        <strain evidence="2">ATCC BAA-1151 / DSM 17278 / SZ</strain>
    </source>
</reference>
<evidence type="ECO:0000313" key="2">
    <source>
        <dbReference type="Proteomes" id="UP000002420"/>
    </source>
</evidence>
<proteinExistence type="predicted"/>
<dbReference type="EMBL" id="CP001089">
    <property type="protein sequence ID" value="ACD94983.1"/>
    <property type="molecule type" value="Genomic_DNA"/>
</dbReference>
<dbReference type="OrthoDB" id="5392475at2"/>
<dbReference type="AlphaFoldDB" id="B3E7A3"/>